<protein>
    <submittedName>
        <fullName evidence="2">Endonuclease</fullName>
    </submittedName>
</protein>
<dbReference type="AlphaFoldDB" id="A0A2P7NR98"/>
<reference evidence="2 3" key="1">
    <citation type="submission" date="2018-03" db="EMBL/GenBank/DDBJ databases">
        <title>Draft genome of Nitrosomonas supralitoralis APG5.</title>
        <authorList>
            <person name="Urakawa H."/>
            <person name="Lopez J.V."/>
        </authorList>
    </citation>
    <scope>NUCLEOTIDE SEQUENCE [LARGE SCALE GENOMIC DNA]</scope>
    <source>
        <strain evidence="2 3">APG5</strain>
    </source>
</reference>
<accession>A0A2P7NR98</accession>
<dbReference type="SUPFAM" id="SSF56219">
    <property type="entry name" value="DNase I-like"/>
    <property type="match status" value="1"/>
</dbReference>
<dbReference type="EMBL" id="PXXU01000091">
    <property type="protein sequence ID" value="PSJ15984.1"/>
    <property type="molecule type" value="Genomic_DNA"/>
</dbReference>
<dbReference type="GO" id="GO:0004519">
    <property type="term" value="F:endonuclease activity"/>
    <property type="evidence" value="ECO:0007669"/>
    <property type="project" value="UniProtKB-KW"/>
</dbReference>
<evidence type="ECO:0000259" key="1">
    <source>
        <dbReference type="Pfam" id="PF03372"/>
    </source>
</evidence>
<dbReference type="InterPro" id="IPR036691">
    <property type="entry name" value="Endo/exonu/phosph_ase_sf"/>
</dbReference>
<dbReference type="RefSeq" id="WP_106708268.1">
    <property type="nucleotide sequence ID" value="NZ_PXXU01000091.1"/>
</dbReference>
<keyword evidence="3" id="KW-1185">Reference proteome</keyword>
<proteinExistence type="predicted"/>
<keyword evidence="2" id="KW-0540">Nuclease</keyword>
<evidence type="ECO:0000313" key="3">
    <source>
        <dbReference type="Proteomes" id="UP000241912"/>
    </source>
</evidence>
<dbReference type="Pfam" id="PF03372">
    <property type="entry name" value="Exo_endo_phos"/>
    <property type="match status" value="1"/>
</dbReference>
<dbReference type="Gene3D" id="3.60.10.10">
    <property type="entry name" value="Endonuclease/exonuclease/phosphatase"/>
    <property type="match status" value="1"/>
</dbReference>
<evidence type="ECO:0000313" key="2">
    <source>
        <dbReference type="EMBL" id="PSJ15984.1"/>
    </source>
</evidence>
<gene>
    <name evidence="2" type="ORF">C7H79_16040</name>
</gene>
<dbReference type="Proteomes" id="UP000241912">
    <property type="component" value="Unassembled WGS sequence"/>
</dbReference>
<comment type="caution">
    <text evidence="2">The sequence shown here is derived from an EMBL/GenBank/DDBJ whole genome shotgun (WGS) entry which is preliminary data.</text>
</comment>
<feature type="domain" description="Endonuclease/exonuclease/phosphatase" evidence="1">
    <location>
        <begin position="4"/>
        <end position="241"/>
    </location>
</feature>
<name>A0A2P7NR98_9PROT</name>
<sequence>MKIMTWNCNGALRKKFREADALDADVLIIQECEDPSNSGESFSSWAGNYLWEGTSKHKGIGVFPRKGNSVKKLYWEGEFLIKGINSKSPSLRWSTNELKLFLPFQLNEEFNILSVWTKGGDSEVFGYMGQFWKYLQIHGIELSQKNTIVLGDFNSNKIWDKTDRWWNHTDVVKELKELGIESLYHYQYEEAQGEETLPTFYHQRNTEKAYHIDYVFVSSDLLQRCQLNFGAKEKWLPISDHMPLCVEISS</sequence>
<keyword evidence="2" id="KW-0378">Hydrolase</keyword>
<dbReference type="InterPro" id="IPR005135">
    <property type="entry name" value="Endo/exonuclease/phosphatase"/>
</dbReference>
<organism evidence="2 3">
    <name type="scientific">Nitrosomonas supralitoralis</name>
    <dbReference type="NCBI Taxonomy" id="2116706"/>
    <lineage>
        <taxon>Bacteria</taxon>
        <taxon>Pseudomonadati</taxon>
        <taxon>Pseudomonadota</taxon>
        <taxon>Betaproteobacteria</taxon>
        <taxon>Nitrosomonadales</taxon>
        <taxon>Nitrosomonadaceae</taxon>
        <taxon>Nitrosomonas</taxon>
    </lineage>
</organism>
<keyword evidence="2" id="KW-0255">Endonuclease</keyword>
<dbReference type="OrthoDB" id="583592at2"/>